<dbReference type="InterPro" id="IPR001314">
    <property type="entry name" value="Peptidase_S1A"/>
</dbReference>
<dbReference type="PROSITE" id="PS50240">
    <property type="entry name" value="TRYPSIN_DOM"/>
    <property type="match status" value="1"/>
</dbReference>
<dbReference type="CDD" id="cd00190">
    <property type="entry name" value="Tryp_SPc"/>
    <property type="match status" value="1"/>
</dbReference>
<dbReference type="Pfam" id="PF18322">
    <property type="entry name" value="CLIP_1"/>
    <property type="match status" value="1"/>
</dbReference>
<accession>A0A9N9ML43</accession>
<evidence type="ECO:0000256" key="1">
    <source>
        <dbReference type="ARBA" id="ARBA00004613"/>
    </source>
</evidence>
<comment type="subcellular location">
    <subcellularLocation>
        <location evidence="1">Secreted</location>
    </subcellularLocation>
</comment>
<keyword evidence="9" id="KW-1185">Reference proteome</keyword>
<evidence type="ECO:0000259" key="7">
    <source>
        <dbReference type="PROSITE" id="PS50240"/>
    </source>
</evidence>
<dbReference type="GO" id="GO:0004252">
    <property type="term" value="F:serine-type endopeptidase activity"/>
    <property type="evidence" value="ECO:0007669"/>
    <property type="project" value="InterPro"/>
</dbReference>
<dbReference type="PROSITE" id="PS00134">
    <property type="entry name" value="TRYPSIN_HIS"/>
    <property type="match status" value="1"/>
</dbReference>
<dbReference type="Proteomes" id="UP001152799">
    <property type="component" value="Chromosome 2"/>
</dbReference>
<dbReference type="OrthoDB" id="6261922at2759"/>
<dbReference type="PANTHER" id="PTHR24258:SF129">
    <property type="entry name" value="LP15124P-RELATED"/>
    <property type="match status" value="1"/>
</dbReference>
<proteinExistence type="predicted"/>
<gene>
    <name evidence="8" type="ORF">CEUTPL_LOCUS5861</name>
</gene>
<keyword evidence="6" id="KW-0732">Signal</keyword>
<evidence type="ECO:0000256" key="6">
    <source>
        <dbReference type="SAM" id="SignalP"/>
    </source>
</evidence>
<dbReference type="Pfam" id="PF00089">
    <property type="entry name" value="Trypsin"/>
    <property type="match status" value="1"/>
</dbReference>
<organism evidence="8 9">
    <name type="scientific">Ceutorhynchus assimilis</name>
    <name type="common">cabbage seed weevil</name>
    <dbReference type="NCBI Taxonomy" id="467358"/>
    <lineage>
        <taxon>Eukaryota</taxon>
        <taxon>Metazoa</taxon>
        <taxon>Ecdysozoa</taxon>
        <taxon>Arthropoda</taxon>
        <taxon>Hexapoda</taxon>
        <taxon>Insecta</taxon>
        <taxon>Pterygota</taxon>
        <taxon>Neoptera</taxon>
        <taxon>Endopterygota</taxon>
        <taxon>Coleoptera</taxon>
        <taxon>Polyphaga</taxon>
        <taxon>Cucujiformia</taxon>
        <taxon>Curculionidae</taxon>
        <taxon>Ceutorhynchinae</taxon>
        <taxon>Ceutorhynchus</taxon>
    </lineage>
</organism>
<evidence type="ECO:0000256" key="3">
    <source>
        <dbReference type="ARBA" id="ARBA00023157"/>
    </source>
</evidence>
<dbReference type="PANTHER" id="PTHR24258">
    <property type="entry name" value="SERINE PROTEASE-RELATED"/>
    <property type="match status" value="1"/>
</dbReference>
<dbReference type="InterPro" id="IPR001254">
    <property type="entry name" value="Trypsin_dom"/>
</dbReference>
<evidence type="ECO:0000256" key="4">
    <source>
        <dbReference type="ARBA" id="ARBA00068096"/>
    </source>
</evidence>
<dbReference type="SMART" id="SM00020">
    <property type="entry name" value="Tryp_SPc"/>
    <property type="match status" value="1"/>
</dbReference>
<protein>
    <recommendedName>
        <fullName evidence="4">Phenoloxidase-activating factor 2</fullName>
    </recommendedName>
    <alternativeName>
        <fullName evidence="5">Prophenoloxidase-activating factor II</fullName>
    </alternativeName>
</protein>
<dbReference type="PRINTS" id="PR00722">
    <property type="entry name" value="CHYMOTRYPSIN"/>
</dbReference>
<dbReference type="GO" id="GO:0006508">
    <property type="term" value="P:proteolysis"/>
    <property type="evidence" value="ECO:0007669"/>
    <property type="project" value="InterPro"/>
</dbReference>
<dbReference type="SUPFAM" id="SSF50494">
    <property type="entry name" value="Trypsin-like serine proteases"/>
    <property type="match status" value="1"/>
</dbReference>
<dbReference type="InterPro" id="IPR041515">
    <property type="entry name" value="PPAF-2-like_Clip"/>
</dbReference>
<dbReference type="EMBL" id="OU892278">
    <property type="protein sequence ID" value="CAG9765247.1"/>
    <property type="molecule type" value="Genomic_DNA"/>
</dbReference>
<evidence type="ECO:0000256" key="5">
    <source>
        <dbReference type="ARBA" id="ARBA00076468"/>
    </source>
</evidence>
<sequence length="416" mass="45535">MILRLSAFLVLSCLTLVKSQPAAQGGSSLSDLLSQAKGEKSILDQNIQDIFGQPPGTDSSTAAPAINNNDGIPGTGSCTCVPYYLCNNGSINTNGEGIIDIRINDGPCESYIEVCCNKDDQADQPITPTPPPTRESRVGCGYRNPDGVGFRITGDKENEAQFAEFPWMVAVLREETVEGNPAKLNVYQCGGALIHPQMVVTAAHCVSGKNKVLKIRAGEWDTQHTQELYPHQDREVQNVIVHPQYYAGALYNDVAVLHLKEPFEIAENIATICLPPQGTLLDEANCYATGWGKDVFGQKGKYQVILKKIDLPIVPNNKCQDQLRTTRLGKFFQLHQSFICAGGVPGKDTCKGDGGSPLVCPVQGQTDRYFQMGIVAWGIGCGENNTPGVYVNLPKFRDWIDTQMRTYNLDTSYYQY</sequence>
<dbReference type="FunFam" id="2.40.10.10:FF:000038">
    <property type="entry name" value="Serine protease"/>
    <property type="match status" value="1"/>
</dbReference>
<reference evidence="8" key="1">
    <citation type="submission" date="2022-01" db="EMBL/GenBank/DDBJ databases">
        <authorList>
            <person name="King R."/>
        </authorList>
    </citation>
    <scope>NUCLEOTIDE SEQUENCE</scope>
</reference>
<dbReference type="AlphaFoldDB" id="A0A9N9ML43"/>
<dbReference type="Gene3D" id="2.40.10.10">
    <property type="entry name" value="Trypsin-like serine proteases"/>
    <property type="match status" value="2"/>
</dbReference>
<evidence type="ECO:0000313" key="8">
    <source>
        <dbReference type="EMBL" id="CAG9765247.1"/>
    </source>
</evidence>
<keyword evidence="2" id="KW-0964">Secreted</keyword>
<dbReference type="InterPro" id="IPR043504">
    <property type="entry name" value="Peptidase_S1_PA_chymotrypsin"/>
</dbReference>
<dbReference type="InterPro" id="IPR009003">
    <property type="entry name" value="Peptidase_S1_PA"/>
</dbReference>
<evidence type="ECO:0000313" key="9">
    <source>
        <dbReference type="Proteomes" id="UP001152799"/>
    </source>
</evidence>
<feature type="chain" id="PRO_5040282417" description="Phenoloxidase-activating factor 2" evidence="6">
    <location>
        <begin position="20"/>
        <end position="416"/>
    </location>
</feature>
<dbReference type="GO" id="GO:0005576">
    <property type="term" value="C:extracellular region"/>
    <property type="evidence" value="ECO:0007669"/>
    <property type="project" value="UniProtKB-SubCell"/>
</dbReference>
<feature type="domain" description="Peptidase S1" evidence="7">
    <location>
        <begin position="152"/>
        <end position="405"/>
    </location>
</feature>
<dbReference type="InterPro" id="IPR018114">
    <property type="entry name" value="TRYPSIN_HIS"/>
</dbReference>
<evidence type="ECO:0000256" key="2">
    <source>
        <dbReference type="ARBA" id="ARBA00022525"/>
    </source>
</evidence>
<keyword evidence="3" id="KW-1015">Disulfide bond</keyword>
<feature type="signal peptide" evidence="6">
    <location>
        <begin position="1"/>
        <end position="19"/>
    </location>
</feature>
<name>A0A9N9ML43_9CUCU</name>